<gene>
    <name evidence="1" type="ORF">UFOVP1154_22</name>
    <name evidence="2" type="ORF">UFOVP1341_15</name>
    <name evidence="3" type="ORF">UFOVP1601_12</name>
</gene>
<organism evidence="1">
    <name type="scientific">uncultured Caudovirales phage</name>
    <dbReference type="NCBI Taxonomy" id="2100421"/>
    <lineage>
        <taxon>Viruses</taxon>
        <taxon>Duplodnaviria</taxon>
        <taxon>Heunggongvirae</taxon>
        <taxon>Uroviricota</taxon>
        <taxon>Caudoviricetes</taxon>
        <taxon>Peduoviridae</taxon>
        <taxon>Maltschvirus</taxon>
        <taxon>Maltschvirus maltsch</taxon>
    </lineage>
</organism>
<dbReference type="EMBL" id="LR797292">
    <property type="protein sequence ID" value="CAB4199976.1"/>
    <property type="molecule type" value="Genomic_DNA"/>
</dbReference>
<reference evidence="1" key="1">
    <citation type="submission" date="2020-05" db="EMBL/GenBank/DDBJ databases">
        <authorList>
            <person name="Chiriac C."/>
            <person name="Salcher M."/>
            <person name="Ghai R."/>
            <person name="Kavagutti S V."/>
        </authorList>
    </citation>
    <scope>NUCLEOTIDE SEQUENCE</scope>
</reference>
<evidence type="ECO:0000313" key="3">
    <source>
        <dbReference type="EMBL" id="CAB4218330.1"/>
    </source>
</evidence>
<protein>
    <submittedName>
        <fullName evidence="1">Uncharacterized protein</fullName>
    </submittedName>
</protein>
<name>A0A6J5QXU3_9CAUD</name>
<dbReference type="EMBL" id="LR797469">
    <property type="protein sequence ID" value="CAB4218330.1"/>
    <property type="molecule type" value="Genomic_DNA"/>
</dbReference>
<evidence type="ECO:0000313" key="1">
    <source>
        <dbReference type="EMBL" id="CAB4187236.1"/>
    </source>
</evidence>
<proteinExistence type="predicted"/>
<dbReference type="EMBL" id="LR797107">
    <property type="protein sequence ID" value="CAB4187236.1"/>
    <property type="molecule type" value="Genomic_DNA"/>
</dbReference>
<sequence>MTIQEILDRDERRRVDGWSEYIRFAHLRGDLLAECAPAAPPQEKDHGAELIGQVATDMAGTEPRPNNAPIDDGCTTEPDGVHVYQNNEVHTGCTVVIALCACGKRSFGWHHGPPNRFERDMVQLCDHCMSHMVPS</sequence>
<evidence type="ECO:0000313" key="2">
    <source>
        <dbReference type="EMBL" id="CAB4199976.1"/>
    </source>
</evidence>
<accession>A0A6J5QXU3</accession>